<feature type="transmembrane region" description="Helical" evidence="1">
    <location>
        <begin position="59"/>
        <end position="80"/>
    </location>
</feature>
<gene>
    <name evidence="2" type="ORF">C2S53_012345</name>
</gene>
<evidence type="ECO:0000313" key="3">
    <source>
        <dbReference type="Proteomes" id="UP001190926"/>
    </source>
</evidence>
<proteinExistence type="predicted"/>
<comment type="caution">
    <text evidence="2">The sequence shown here is derived from an EMBL/GenBank/DDBJ whole genome shotgun (WGS) entry which is preliminary data.</text>
</comment>
<reference evidence="2 3" key="1">
    <citation type="journal article" date="2021" name="Nat. Commun.">
        <title>Incipient diploidization of the medicinal plant Perilla within 10,000 years.</title>
        <authorList>
            <person name="Zhang Y."/>
            <person name="Shen Q."/>
            <person name="Leng L."/>
            <person name="Zhang D."/>
            <person name="Chen S."/>
            <person name="Shi Y."/>
            <person name="Ning Z."/>
            <person name="Chen S."/>
        </authorList>
    </citation>
    <scope>NUCLEOTIDE SEQUENCE [LARGE SCALE GENOMIC DNA]</scope>
    <source>
        <strain evidence="3">cv. PC099</strain>
    </source>
</reference>
<keyword evidence="1" id="KW-0472">Membrane</keyword>
<accession>A0AAD4IQK7</accession>
<evidence type="ECO:0000313" key="2">
    <source>
        <dbReference type="EMBL" id="KAH6756941.1"/>
    </source>
</evidence>
<name>A0AAD4IQK7_PERFH</name>
<dbReference type="Proteomes" id="UP001190926">
    <property type="component" value="Unassembled WGS sequence"/>
</dbReference>
<protein>
    <submittedName>
        <fullName evidence="2">Uncharacterized protein</fullName>
    </submittedName>
</protein>
<keyword evidence="1" id="KW-1133">Transmembrane helix</keyword>
<keyword evidence="1" id="KW-0812">Transmembrane</keyword>
<keyword evidence="3" id="KW-1185">Reference proteome</keyword>
<dbReference type="EMBL" id="SDAM02029499">
    <property type="protein sequence ID" value="KAH6756941.1"/>
    <property type="molecule type" value="Genomic_DNA"/>
</dbReference>
<organism evidence="2 3">
    <name type="scientific">Perilla frutescens var. hirtella</name>
    <name type="common">Perilla citriodora</name>
    <name type="synonym">Perilla setoyensis</name>
    <dbReference type="NCBI Taxonomy" id="608512"/>
    <lineage>
        <taxon>Eukaryota</taxon>
        <taxon>Viridiplantae</taxon>
        <taxon>Streptophyta</taxon>
        <taxon>Embryophyta</taxon>
        <taxon>Tracheophyta</taxon>
        <taxon>Spermatophyta</taxon>
        <taxon>Magnoliopsida</taxon>
        <taxon>eudicotyledons</taxon>
        <taxon>Gunneridae</taxon>
        <taxon>Pentapetalae</taxon>
        <taxon>asterids</taxon>
        <taxon>lamiids</taxon>
        <taxon>Lamiales</taxon>
        <taxon>Lamiaceae</taxon>
        <taxon>Nepetoideae</taxon>
        <taxon>Elsholtzieae</taxon>
        <taxon>Perilla</taxon>
    </lineage>
</organism>
<feature type="transmembrane region" description="Helical" evidence="1">
    <location>
        <begin position="27"/>
        <end position="47"/>
    </location>
</feature>
<evidence type="ECO:0000256" key="1">
    <source>
        <dbReference type="SAM" id="Phobius"/>
    </source>
</evidence>
<sequence>MEVVEAVDAVNQMSYCSSVLLSMTRSLPAIAALVVAFVVATILPSVVESLDAPPRASHLVPFVIWLGIIQNGVTSLSPNFDYNNDTFLSLVNGVRQAVADVGSVAVGSGAEKRVEEKSDLCSRAFF</sequence>
<dbReference type="AlphaFoldDB" id="A0AAD4IQK7"/>